<dbReference type="Gene3D" id="3.30.70.270">
    <property type="match status" value="1"/>
</dbReference>
<dbReference type="PANTHER" id="PTHR45138">
    <property type="entry name" value="REGULATORY COMPONENTS OF SENSORY TRANSDUCTION SYSTEM"/>
    <property type="match status" value="1"/>
</dbReference>
<dbReference type="PANTHER" id="PTHR45138:SF9">
    <property type="entry name" value="DIGUANYLATE CYCLASE DGCM-RELATED"/>
    <property type="match status" value="1"/>
</dbReference>
<keyword evidence="5" id="KW-0808">Transferase</keyword>
<feature type="transmembrane region" description="Helical" evidence="3">
    <location>
        <begin position="12"/>
        <end position="32"/>
    </location>
</feature>
<accession>A0A380W745</accession>
<gene>
    <name evidence="5" type="primary">ycdT</name>
    <name evidence="5" type="ORF">NCTC12722_01974</name>
</gene>
<feature type="domain" description="GGDEF" evidence="4">
    <location>
        <begin position="253"/>
        <end position="384"/>
    </location>
</feature>
<evidence type="ECO:0000259" key="4">
    <source>
        <dbReference type="PROSITE" id="PS50887"/>
    </source>
</evidence>
<dbReference type="GO" id="GO:0043709">
    <property type="term" value="P:cell adhesion involved in single-species biofilm formation"/>
    <property type="evidence" value="ECO:0007669"/>
    <property type="project" value="TreeGrafter"/>
</dbReference>
<evidence type="ECO:0000256" key="1">
    <source>
        <dbReference type="ARBA" id="ARBA00012528"/>
    </source>
</evidence>
<dbReference type="OrthoDB" id="9812260at2"/>
<dbReference type="NCBIfam" id="TIGR00254">
    <property type="entry name" value="GGDEF"/>
    <property type="match status" value="1"/>
</dbReference>
<feature type="transmembrane region" description="Helical" evidence="3">
    <location>
        <begin position="64"/>
        <end position="84"/>
    </location>
</feature>
<proteinExistence type="predicted"/>
<feature type="transmembrane region" description="Helical" evidence="3">
    <location>
        <begin position="96"/>
        <end position="117"/>
    </location>
</feature>
<dbReference type="GO" id="GO:0052621">
    <property type="term" value="F:diguanylate cyclase activity"/>
    <property type="evidence" value="ECO:0007669"/>
    <property type="project" value="UniProtKB-EC"/>
</dbReference>
<sequence>MPGTSLSLDISTLYLVATFVAAMLGALLMFFWRQEKIEALGWWGAAYLLGAASIALWIAGGENLGFGLLLAVNAVGFIACGLVWDAARVFHGRAPSIIGVVAGAIVWIAAVVLADPLSAHTRLLLGAGIVAVYAALTAAELWRERRKSMRSRWPAIFVPVLHGAVLVLPVIIGDVMDGPGTDPHAAIWVAIFAAELVFYAIGTVFIIFMLVSERTLAVHKTAASVDPLTGLLNRRGFSEATARMIEREAKAGRSITVMIFDLDHFKSVNDTFGHAAGDDVLKVFANAAVGALRITDLLGRVGGEEFAALLPCSMDEALVAAERVREAFEQSGVTIDDVPLATTVSIGVAGGPANTELDVLMASADTALYRAKRGGRNRVEAVLEEPLVLDHARRGGMSQTARPEKEAVHAFVSEAHA</sequence>
<dbReference type="GO" id="GO:0005886">
    <property type="term" value="C:plasma membrane"/>
    <property type="evidence" value="ECO:0007669"/>
    <property type="project" value="TreeGrafter"/>
</dbReference>
<organism evidence="5 6">
    <name type="scientific">Afipia felis</name>
    <name type="common">Cat scratch disease bacillus</name>
    <dbReference type="NCBI Taxonomy" id="1035"/>
    <lineage>
        <taxon>Bacteria</taxon>
        <taxon>Pseudomonadati</taxon>
        <taxon>Pseudomonadota</taxon>
        <taxon>Alphaproteobacteria</taxon>
        <taxon>Hyphomicrobiales</taxon>
        <taxon>Nitrobacteraceae</taxon>
        <taxon>Afipia</taxon>
    </lineage>
</organism>
<reference evidence="5 6" key="1">
    <citation type="submission" date="2018-06" db="EMBL/GenBank/DDBJ databases">
        <authorList>
            <consortium name="Pathogen Informatics"/>
            <person name="Doyle S."/>
        </authorList>
    </citation>
    <scope>NUCLEOTIDE SEQUENCE [LARGE SCALE GENOMIC DNA]</scope>
    <source>
        <strain evidence="5 6">NCTC12722</strain>
    </source>
</reference>
<dbReference type="AlphaFoldDB" id="A0A380W745"/>
<feature type="transmembrane region" description="Helical" evidence="3">
    <location>
        <begin position="39"/>
        <end position="58"/>
    </location>
</feature>
<dbReference type="EMBL" id="UIGB01000001">
    <property type="protein sequence ID" value="SUU84774.1"/>
    <property type="molecule type" value="Genomic_DNA"/>
</dbReference>
<keyword evidence="3" id="KW-0472">Membrane</keyword>
<evidence type="ECO:0000256" key="3">
    <source>
        <dbReference type="SAM" id="Phobius"/>
    </source>
</evidence>
<dbReference type="PROSITE" id="PS50887">
    <property type="entry name" value="GGDEF"/>
    <property type="match status" value="1"/>
</dbReference>
<dbReference type="InterPro" id="IPR029787">
    <property type="entry name" value="Nucleotide_cyclase"/>
</dbReference>
<evidence type="ECO:0000256" key="2">
    <source>
        <dbReference type="ARBA" id="ARBA00034247"/>
    </source>
</evidence>
<protein>
    <recommendedName>
        <fullName evidence="1">diguanylate cyclase</fullName>
        <ecNumber evidence="1">2.7.7.65</ecNumber>
    </recommendedName>
</protein>
<dbReference type="Pfam" id="PF00990">
    <property type="entry name" value="GGDEF"/>
    <property type="match status" value="1"/>
</dbReference>
<evidence type="ECO:0000313" key="5">
    <source>
        <dbReference type="EMBL" id="SUU84774.1"/>
    </source>
</evidence>
<feature type="transmembrane region" description="Helical" evidence="3">
    <location>
        <begin position="154"/>
        <end position="173"/>
    </location>
</feature>
<keyword evidence="3" id="KW-1133">Transmembrane helix</keyword>
<dbReference type="SMART" id="SM00267">
    <property type="entry name" value="GGDEF"/>
    <property type="match status" value="1"/>
</dbReference>
<dbReference type="EC" id="2.7.7.65" evidence="1"/>
<dbReference type="InterPro" id="IPR050469">
    <property type="entry name" value="Diguanylate_Cyclase"/>
</dbReference>
<evidence type="ECO:0000313" key="6">
    <source>
        <dbReference type="Proteomes" id="UP000254343"/>
    </source>
</evidence>
<feature type="transmembrane region" description="Helical" evidence="3">
    <location>
        <begin position="185"/>
        <end position="211"/>
    </location>
</feature>
<dbReference type="CDD" id="cd01949">
    <property type="entry name" value="GGDEF"/>
    <property type="match status" value="1"/>
</dbReference>
<feature type="transmembrane region" description="Helical" evidence="3">
    <location>
        <begin position="123"/>
        <end position="142"/>
    </location>
</feature>
<keyword evidence="5" id="KW-0548">Nucleotidyltransferase</keyword>
<dbReference type="RefSeq" id="WP_002715599.1">
    <property type="nucleotide sequence ID" value="NZ_UFSI01000001.1"/>
</dbReference>
<dbReference type="InterPro" id="IPR043128">
    <property type="entry name" value="Rev_trsase/Diguanyl_cyclase"/>
</dbReference>
<dbReference type="SUPFAM" id="SSF55073">
    <property type="entry name" value="Nucleotide cyclase"/>
    <property type="match status" value="1"/>
</dbReference>
<dbReference type="GO" id="GO:1902201">
    <property type="term" value="P:negative regulation of bacterial-type flagellum-dependent cell motility"/>
    <property type="evidence" value="ECO:0007669"/>
    <property type="project" value="TreeGrafter"/>
</dbReference>
<dbReference type="Proteomes" id="UP000254343">
    <property type="component" value="Unassembled WGS sequence"/>
</dbReference>
<dbReference type="FunFam" id="3.30.70.270:FF:000001">
    <property type="entry name" value="Diguanylate cyclase domain protein"/>
    <property type="match status" value="1"/>
</dbReference>
<keyword evidence="3" id="KW-0812">Transmembrane</keyword>
<comment type="catalytic activity">
    <reaction evidence="2">
        <text>2 GTP = 3',3'-c-di-GMP + 2 diphosphate</text>
        <dbReference type="Rhea" id="RHEA:24898"/>
        <dbReference type="ChEBI" id="CHEBI:33019"/>
        <dbReference type="ChEBI" id="CHEBI:37565"/>
        <dbReference type="ChEBI" id="CHEBI:58805"/>
        <dbReference type="EC" id="2.7.7.65"/>
    </reaction>
</comment>
<dbReference type="InterPro" id="IPR000160">
    <property type="entry name" value="GGDEF_dom"/>
</dbReference>
<name>A0A380W745_AFIFE</name>